<gene>
    <name evidence="4" type="primary">Pstk</name>
    <name evidence="4" type="ORF">ODOGUJ_R10284</name>
</gene>
<evidence type="ECO:0000256" key="3">
    <source>
        <dbReference type="SAM" id="MobiDB-lite"/>
    </source>
</evidence>
<dbReference type="AlphaFoldDB" id="A0A7K9YBQ0"/>
<sequence length="356" mass="39294">APSDAGTAGMERAGGGSAVLCVLCGLPAAGKSTLARALRRQLPLRQGWDCALLAYDDLIPQEERERGEPSVGEPPSAAPQDSAWKRRRRELLRHLERLLRALRSGPAPAGPAPPSWGRFLSRFAEQGLLPGRGGGPGARPLCLVLDDNFYYRSMRYEVFQLARKYSLGFCQLFLECPLELCLHRNRLRGRPVPEGTVRRMAQRMEAPEPEKNPWERHSLILSCSACAPEDEHAQIINLLSTALENPVKQNEGNAEQKEADRATCAASAVHRADQTCRRIISQTMKEAKDRNVLPSEMQSLAEELSKLKAGVLEEVRQGSHLESESGQHSPSFDPSASLLCSFQLEATNVVNKYILK</sequence>
<dbReference type="Pfam" id="PF13671">
    <property type="entry name" value="AAA_33"/>
    <property type="match status" value="1"/>
</dbReference>
<keyword evidence="1" id="KW-0547">Nucleotide-binding</keyword>
<dbReference type="InterPro" id="IPR052648">
    <property type="entry name" value="Ser-tRNA(Sec)_kinase"/>
</dbReference>
<dbReference type="Gene3D" id="3.40.50.300">
    <property type="entry name" value="P-loop containing nucleotide triphosphate hydrolases"/>
    <property type="match status" value="1"/>
</dbReference>
<organism evidence="4 5">
    <name type="scientific">Odontophorus gujanensis</name>
    <name type="common">marbled wood quail</name>
    <dbReference type="NCBI Taxonomy" id="886794"/>
    <lineage>
        <taxon>Eukaryota</taxon>
        <taxon>Metazoa</taxon>
        <taxon>Chordata</taxon>
        <taxon>Craniata</taxon>
        <taxon>Vertebrata</taxon>
        <taxon>Euteleostomi</taxon>
        <taxon>Archelosauria</taxon>
        <taxon>Archosauria</taxon>
        <taxon>Dinosauria</taxon>
        <taxon>Saurischia</taxon>
        <taxon>Theropoda</taxon>
        <taxon>Coelurosauria</taxon>
        <taxon>Aves</taxon>
        <taxon>Neognathae</taxon>
        <taxon>Galloanserae</taxon>
        <taxon>Galliformes</taxon>
        <taxon>Odontophoridae</taxon>
        <taxon>Odontophorus</taxon>
    </lineage>
</organism>
<dbReference type="PANTHER" id="PTHR20873">
    <property type="entry name" value="L-SERYL-TRNA(SEC) KINASE"/>
    <property type="match status" value="1"/>
</dbReference>
<keyword evidence="5" id="KW-1185">Reference proteome</keyword>
<dbReference type="InterPro" id="IPR013641">
    <property type="entry name" value="KTI12/PSTK"/>
</dbReference>
<feature type="non-terminal residue" evidence="4">
    <location>
        <position position="1"/>
    </location>
</feature>
<dbReference type="Proteomes" id="UP000522663">
    <property type="component" value="Unassembled WGS sequence"/>
</dbReference>
<keyword evidence="2" id="KW-0067">ATP-binding</keyword>
<dbReference type="PANTHER" id="PTHR20873:SF0">
    <property type="entry name" value="L-SERYL-TRNA(SEC) KINASE"/>
    <property type="match status" value="1"/>
</dbReference>
<evidence type="ECO:0000313" key="4">
    <source>
        <dbReference type="EMBL" id="NXJ06487.1"/>
    </source>
</evidence>
<comment type="caution">
    <text evidence="4">The sequence shown here is derived from an EMBL/GenBank/DDBJ whole genome shotgun (WGS) entry which is preliminary data.</text>
</comment>
<evidence type="ECO:0000313" key="5">
    <source>
        <dbReference type="Proteomes" id="UP000522663"/>
    </source>
</evidence>
<dbReference type="GO" id="GO:0005524">
    <property type="term" value="F:ATP binding"/>
    <property type="evidence" value="ECO:0007669"/>
    <property type="project" value="UniProtKB-KW"/>
</dbReference>
<accession>A0A7K9YBQ0</accession>
<evidence type="ECO:0000256" key="1">
    <source>
        <dbReference type="ARBA" id="ARBA00022741"/>
    </source>
</evidence>
<reference evidence="4 5" key="1">
    <citation type="submission" date="2019-09" db="EMBL/GenBank/DDBJ databases">
        <title>Bird 10,000 Genomes (B10K) Project - Family phase.</title>
        <authorList>
            <person name="Zhang G."/>
        </authorList>
    </citation>
    <scope>NUCLEOTIDE SEQUENCE [LARGE SCALE GENOMIC DNA]</scope>
    <source>
        <strain evidence="4">B10K-DU-001-53</strain>
        <tissue evidence="4">Muscle</tissue>
    </source>
</reference>
<dbReference type="SUPFAM" id="SSF52540">
    <property type="entry name" value="P-loop containing nucleoside triphosphate hydrolases"/>
    <property type="match status" value="1"/>
</dbReference>
<dbReference type="GO" id="GO:0000049">
    <property type="term" value="F:tRNA binding"/>
    <property type="evidence" value="ECO:0007669"/>
    <property type="project" value="TreeGrafter"/>
</dbReference>
<dbReference type="GO" id="GO:0016301">
    <property type="term" value="F:kinase activity"/>
    <property type="evidence" value="ECO:0007669"/>
    <property type="project" value="UniProtKB-KW"/>
</dbReference>
<keyword evidence="4" id="KW-0808">Transferase</keyword>
<dbReference type="Pfam" id="PF08433">
    <property type="entry name" value="KTI12"/>
    <property type="match status" value="1"/>
</dbReference>
<feature type="region of interest" description="Disordered" evidence="3">
    <location>
        <begin position="63"/>
        <end position="83"/>
    </location>
</feature>
<feature type="non-terminal residue" evidence="4">
    <location>
        <position position="356"/>
    </location>
</feature>
<protein>
    <submittedName>
        <fullName evidence="4">PSTK kinase</fullName>
    </submittedName>
</protein>
<dbReference type="EMBL" id="VXAB01003400">
    <property type="protein sequence ID" value="NXJ06487.1"/>
    <property type="molecule type" value="Genomic_DNA"/>
</dbReference>
<evidence type="ECO:0000256" key="2">
    <source>
        <dbReference type="ARBA" id="ARBA00022840"/>
    </source>
</evidence>
<name>A0A7K9YBQ0_9GALL</name>
<proteinExistence type="predicted"/>
<dbReference type="OrthoDB" id="9972657at2759"/>
<dbReference type="InterPro" id="IPR027417">
    <property type="entry name" value="P-loop_NTPase"/>
</dbReference>
<keyword evidence="4" id="KW-0418">Kinase</keyword>